<feature type="compositionally biased region" description="Low complexity" evidence="1">
    <location>
        <begin position="110"/>
        <end position="120"/>
    </location>
</feature>
<dbReference type="InterPro" id="IPR056689">
    <property type="entry name" value="DUF7787"/>
</dbReference>
<proteinExistence type="predicted"/>
<organism evidence="3 4">
    <name type="scientific">Erythroxylum novogranatense</name>
    <dbReference type="NCBI Taxonomy" id="1862640"/>
    <lineage>
        <taxon>Eukaryota</taxon>
        <taxon>Viridiplantae</taxon>
        <taxon>Streptophyta</taxon>
        <taxon>Embryophyta</taxon>
        <taxon>Tracheophyta</taxon>
        <taxon>Spermatophyta</taxon>
        <taxon>Magnoliopsida</taxon>
        <taxon>eudicotyledons</taxon>
        <taxon>Gunneridae</taxon>
        <taxon>Pentapetalae</taxon>
        <taxon>rosids</taxon>
        <taxon>fabids</taxon>
        <taxon>Malpighiales</taxon>
        <taxon>Erythroxylaceae</taxon>
        <taxon>Erythroxylum</taxon>
    </lineage>
</organism>
<accession>A0AAV8SB12</accession>
<keyword evidence="4" id="KW-1185">Reference proteome</keyword>
<dbReference type="AlphaFoldDB" id="A0AAV8SB12"/>
<evidence type="ECO:0000259" key="2">
    <source>
        <dbReference type="Pfam" id="PF25042"/>
    </source>
</evidence>
<dbReference type="PANTHER" id="PTHR35096">
    <property type="entry name" value="BNAA08G28570D PROTEIN"/>
    <property type="match status" value="1"/>
</dbReference>
<evidence type="ECO:0000313" key="4">
    <source>
        <dbReference type="Proteomes" id="UP001159364"/>
    </source>
</evidence>
<feature type="region of interest" description="Disordered" evidence="1">
    <location>
        <begin position="105"/>
        <end position="139"/>
    </location>
</feature>
<sequence length="139" mass="15271">MKGGLTLSLEDYFNFFHSQNPSALTVTCLNQIIFMHGFKKIYKLPKKALSDALETIGLVNPSRSTLQDNEISPCAFMTVEDVTADLEELNWQECCITSIQSFNSAHDHSFSSSTTDGASSLKPAERKRKRGGPAANGHS</sequence>
<dbReference type="EMBL" id="JAIWQS010000012">
    <property type="protein sequence ID" value="KAJ8749365.1"/>
    <property type="molecule type" value="Genomic_DNA"/>
</dbReference>
<protein>
    <recommendedName>
        <fullName evidence="2">DUF7787 domain-containing protein</fullName>
    </recommendedName>
</protein>
<evidence type="ECO:0000256" key="1">
    <source>
        <dbReference type="SAM" id="MobiDB-lite"/>
    </source>
</evidence>
<evidence type="ECO:0000313" key="3">
    <source>
        <dbReference type="EMBL" id="KAJ8749365.1"/>
    </source>
</evidence>
<dbReference type="Pfam" id="PF25042">
    <property type="entry name" value="DUF7787"/>
    <property type="match status" value="1"/>
</dbReference>
<dbReference type="PANTHER" id="PTHR35096:SF8">
    <property type="entry name" value="OS03G0308600 PROTEIN"/>
    <property type="match status" value="1"/>
</dbReference>
<name>A0AAV8SB12_9ROSI</name>
<reference evidence="3 4" key="1">
    <citation type="submission" date="2021-09" db="EMBL/GenBank/DDBJ databases">
        <title>Genomic insights and catalytic innovation underlie evolution of tropane alkaloids biosynthesis.</title>
        <authorList>
            <person name="Wang Y.-J."/>
            <person name="Tian T."/>
            <person name="Huang J.-P."/>
            <person name="Huang S.-X."/>
        </authorList>
    </citation>
    <scope>NUCLEOTIDE SEQUENCE [LARGE SCALE GENOMIC DNA]</scope>
    <source>
        <strain evidence="3">KIB-2018</strain>
        <tissue evidence="3">Leaf</tissue>
    </source>
</reference>
<dbReference type="Proteomes" id="UP001159364">
    <property type="component" value="Linkage Group LG12"/>
</dbReference>
<gene>
    <name evidence="3" type="ORF">K2173_018854</name>
</gene>
<comment type="caution">
    <text evidence="3">The sequence shown here is derived from an EMBL/GenBank/DDBJ whole genome shotgun (WGS) entry which is preliminary data.</text>
</comment>
<feature type="domain" description="DUF7787" evidence="2">
    <location>
        <begin position="6"/>
        <end position="60"/>
    </location>
</feature>